<dbReference type="EMBL" id="QWIT01000949">
    <property type="protein sequence ID" value="RMZ19708.1"/>
    <property type="molecule type" value="Genomic_DNA"/>
</dbReference>
<sequence length="558" mass="62529">MASTAPQPWFTPGRVGILLGNLAYSVGAFAADFNETHVYNPKWPPHARFHNGQTMTLGVMLSSMSLYLTARPCFTPMNREDALQSVLHGAIVGSFYCAAGLSAIFYPGTDWKDPEIAVGGEQRYLFAGVVALMWVGYGLERWRMGGGREKGVIYIVSMPTYRGITIALQSQYDALTIPEASLPSAMPVPEDDLVDFAGGEGSEDRFLVEDSCTDSGMSGTTYYLDPAIRTADVSIPIYASSQFWIVYACPRHLSGIRQEEDVQVRYYFFKLLVRGQCIVSWGCGEQQGWQGKTMFGLFSSGSDFERRRVVEKMGFFFPPYFSDAYEGSEYADPAAFEVQVFRSWARRRERNGMNGILSNEEVEGKVGNRLGMHSLGIMKKGEPNRRYTYALIDAVDEPYATFKYHFEREDFEEDGNPLSSSLSTTALCGFPIEDQRLDLDTNKACAMTGRLSFPPKVRLVPSITQNEPFAPIKKPDLEYENGRLAKHSAHRNRYSVARDGRRSVDAIDFVTEDDTVLERPASSQSERRREISVNLLQSVISNAMRRKDGRRGGDDICY</sequence>
<organism evidence="1 2">
    <name type="scientific">Hortaea werneckii</name>
    <name type="common">Black yeast</name>
    <name type="synonym">Cladosporium werneckii</name>
    <dbReference type="NCBI Taxonomy" id="91943"/>
    <lineage>
        <taxon>Eukaryota</taxon>
        <taxon>Fungi</taxon>
        <taxon>Dikarya</taxon>
        <taxon>Ascomycota</taxon>
        <taxon>Pezizomycotina</taxon>
        <taxon>Dothideomycetes</taxon>
        <taxon>Dothideomycetidae</taxon>
        <taxon>Mycosphaerellales</taxon>
        <taxon>Teratosphaeriaceae</taxon>
        <taxon>Hortaea</taxon>
    </lineage>
</organism>
<evidence type="ECO:0000313" key="1">
    <source>
        <dbReference type="EMBL" id="RMZ19708.1"/>
    </source>
</evidence>
<dbReference type="InterPro" id="IPR046580">
    <property type="entry name" value="DUF6640"/>
</dbReference>
<dbReference type="Proteomes" id="UP000281677">
    <property type="component" value="Unassembled WGS sequence"/>
</dbReference>
<dbReference type="AlphaFoldDB" id="A0A3M7I2N0"/>
<accession>A0A3M7I2N0</accession>
<dbReference type="Pfam" id="PF20345">
    <property type="entry name" value="DUF6640"/>
    <property type="match status" value="1"/>
</dbReference>
<dbReference type="OrthoDB" id="436496at2759"/>
<reference evidence="1 2" key="1">
    <citation type="journal article" date="2018" name="BMC Genomics">
        <title>Genomic evidence for intraspecific hybridization in a clonal and extremely halotolerant yeast.</title>
        <authorList>
            <person name="Gostincar C."/>
            <person name="Stajich J.E."/>
            <person name="Zupancic J."/>
            <person name="Zalar P."/>
            <person name="Gunde-Cimerman N."/>
        </authorList>
    </citation>
    <scope>NUCLEOTIDE SEQUENCE [LARGE SCALE GENOMIC DNA]</scope>
    <source>
        <strain evidence="1 2">EXF-120</strain>
    </source>
</reference>
<proteinExistence type="predicted"/>
<comment type="caution">
    <text evidence="1">The sequence shown here is derived from an EMBL/GenBank/DDBJ whole genome shotgun (WGS) entry which is preliminary data.</text>
</comment>
<protein>
    <submittedName>
        <fullName evidence="1">Uncharacterized protein</fullName>
    </submittedName>
</protein>
<evidence type="ECO:0000313" key="2">
    <source>
        <dbReference type="Proteomes" id="UP000281677"/>
    </source>
</evidence>
<name>A0A3M7I2N0_HORWE</name>
<dbReference type="VEuPathDB" id="FungiDB:BTJ68_03447"/>
<gene>
    <name evidence="1" type="ORF">D0859_16295</name>
</gene>